<evidence type="ECO:0000256" key="2">
    <source>
        <dbReference type="ARBA" id="ARBA00012485"/>
    </source>
</evidence>
<dbReference type="SUPFAM" id="SSF56204">
    <property type="entry name" value="Hect, E3 ligase catalytic domain"/>
    <property type="match status" value="1"/>
</dbReference>
<evidence type="ECO:0000256" key="1">
    <source>
        <dbReference type="ARBA" id="ARBA00000885"/>
    </source>
</evidence>
<protein>
    <recommendedName>
        <fullName evidence="2">HECT-type E3 ubiquitin transferase</fullName>
        <ecNumber evidence="2">2.3.2.26</ecNumber>
    </recommendedName>
</protein>
<dbReference type="Proteomes" id="UP001189122">
    <property type="component" value="Unassembled WGS sequence"/>
</dbReference>
<keyword evidence="4 7" id="KW-0833">Ubl conjugation pathway</keyword>
<dbReference type="InterPro" id="IPR000569">
    <property type="entry name" value="HECT_dom"/>
</dbReference>
<dbReference type="GO" id="GO:0006511">
    <property type="term" value="P:ubiquitin-dependent protein catabolic process"/>
    <property type="evidence" value="ECO:0007669"/>
    <property type="project" value="TreeGrafter"/>
</dbReference>
<keyword evidence="11" id="KW-1185">Reference proteome</keyword>
<dbReference type="PROSITE" id="PS50237">
    <property type="entry name" value="HECT"/>
    <property type="match status" value="1"/>
</dbReference>
<dbReference type="EMBL" id="LR743594">
    <property type="protein sequence ID" value="CAA2623191.1"/>
    <property type="molecule type" value="Genomic_DNA"/>
</dbReference>
<dbReference type="Gene3D" id="3.90.1750.10">
    <property type="entry name" value="Hect, E3 ligase catalytic domains"/>
    <property type="match status" value="1"/>
</dbReference>
<dbReference type="EMBL" id="CACRZD030000007">
    <property type="protein sequence ID" value="CAA6662747.1"/>
    <property type="molecule type" value="Genomic_DNA"/>
</dbReference>
<dbReference type="InterPro" id="IPR035983">
    <property type="entry name" value="Hect_E3_ubiquitin_ligase"/>
</dbReference>
<organism evidence="10">
    <name type="scientific">Spirodela intermedia</name>
    <name type="common">Intermediate duckweed</name>
    <dbReference type="NCBI Taxonomy" id="51605"/>
    <lineage>
        <taxon>Eukaryota</taxon>
        <taxon>Viridiplantae</taxon>
        <taxon>Streptophyta</taxon>
        <taxon>Embryophyta</taxon>
        <taxon>Tracheophyta</taxon>
        <taxon>Spermatophyta</taxon>
        <taxon>Magnoliopsida</taxon>
        <taxon>Liliopsida</taxon>
        <taxon>Araceae</taxon>
        <taxon>Lemnoideae</taxon>
        <taxon>Spirodela</taxon>
    </lineage>
</organism>
<evidence type="ECO:0000313" key="11">
    <source>
        <dbReference type="Proteomes" id="UP001189122"/>
    </source>
</evidence>
<evidence type="ECO:0000256" key="3">
    <source>
        <dbReference type="ARBA" id="ARBA00022679"/>
    </source>
</evidence>
<feature type="region of interest" description="Disordered" evidence="8">
    <location>
        <begin position="1012"/>
        <end position="1033"/>
    </location>
</feature>
<dbReference type="InterPro" id="IPR044611">
    <property type="entry name" value="E3A/B/C-like"/>
</dbReference>
<evidence type="ECO:0000256" key="6">
    <source>
        <dbReference type="ARBA" id="ARBA00061247"/>
    </source>
</evidence>
<evidence type="ECO:0000256" key="7">
    <source>
        <dbReference type="PROSITE-ProRule" id="PRU00104"/>
    </source>
</evidence>
<keyword evidence="3" id="KW-0808">Transferase</keyword>
<dbReference type="Gene3D" id="3.30.2160.10">
    <property type="entry name" value="Hect, E3 ligase catalytic domain"/>
    <property type="match status" value="1"/>
</dbReference>
<comment type="similarity">
    <text evidence="6">Belongs to the UPL family.</text>
</comment>
<feature type="compositionally biased region" description="Polar residues" evidence="8">
    <location>
        <begin position="1020"/>
        <end position="1033"/>
    </location>
</feature>
<dbReference type="AlphaFoldDB" id="A0A7I8IY08"/>
<comment type="catalytic activity">
    <reaction evidence="1">
        <text>S-ubiquitinyl-[E2 ubiquitin-conjugating enzyme]-L-cysteine + [acceptor protein]-L-lysine = [E2 ubiquitin-conjugating enzyme]-L-cysteine + N(6)-ubiquitinyl-[acceptor protein]-L-lysine.</text>
        <dbReference type="EC" id="2.3.2.26"/>
    </reaction>
</comment>
<evidence type="ECO:0000256" key="4">
    <source>
        <dbReference type="ARBA" id="ARBA00022786"/>
    </source>
</evidence>
<feature type="domain" description="HECT" evidence="9">
    <location>
        <begin position="695"/>
        <end position="959"/>
    </location>
</feature>
<dbReference type="PANTHER" id="PTHR45700:SF2">
    <property type="entry name" value="UBIQUITIN-PROTEIN LIGASE E3C"/>
    <property type="match status" value="1"/>
</dbReference>
<gene>
    <name evidence="10" type="ORF">SI7747_07009132</name>
</gene>
<dbReference type="EC" id="2.3.2.26" evidence="2"/>
<dbReference type="Pfam" id="PF00632">
    <property type="entry name" value="HECT"/>
    <property type="match status" value="1"/>
</dbReference>
<comment type="function">
    <text evidence="5">Probable E3 ubiquitin-protein ligase which mediates ubiquitination and subsequent proteasomal degradation of target proteins.</text>
</comment>
<dbReference type="FunFam" id="3.30.2160.10:FF:000002">
    <property type="entry name" value="Putative Ubiquitin-protein ligase E3C"/>
    <property type="match status" value="1"/>
</dbReference>
<dbReference type="GO" id="GO:0000209">
    <property type="term" value="P:protein polyubiquitination"/>
    <property type="evidence" value="ECO:0007669"/>
    <property type="project" value="InterPro"/>
</dbReference>
<proteinExistence type="inferred from homology"/>
<dbReference type="Gene3D" id="3.30.2410.10">
    <property type="entry name" value="Hect, E3 ligase catalytic domain"/>
    <property type="match status" value="1"/>
</dbReference>
<dbReference type="GO" id="GO:0061630">
    <property type="term" value="F:ubiquitin protein ligase activity"/>
    <property type="evidence" value="ECO:0007669"/>
    <property type="project" value="UniProtKB-EC"/>
</dbReference>
<comment type="caution">
    <text evidence="7">Lacks conserved residue(s) required for the propagation of feature annotation.</text>
</comment>
<name>A0A7I8IY08_SPIIN</name>
<sequence>MSDPARELAHRHHVHQVSLRGASTKEITRDALLHRVSFERELRSYQRRVSAAARMELFMNHHDALVTCTWISANLLRPFLLFSTHSSGLRHMLYARNTKQISFCFTILLKSIDSAEPEKNFCSLAVRKSEEKGTWLYQAKKLVSLCSFILAECDPTEKDEEKAQLTALGMRLVISLTDPVEWKIINSVNNHDADVAVNNLIRFMITTKCGLYKSVRRYITKLDANDLARNVNGPAGGYFLVTASAITLALRPFCLRYLEPGAVLHFILTIPYLTQRLPPLLLPALRHQSSLLPCLKVPLSILKFPPSAGFLANVISLTTEYADDSGTFINGLDIKIYTHTINHLSEIFLEWIESNGLASENDEDEDLTKGGNSIVKMIPARGSLNVLHRVANFISIGPLPILNMLSFTPGFTVKLWELLEGLIFSHNAFSLDANEATRDRGGSCNNEEQTIISKASGNKWVNVLAKIAGKSCDADVSRLSNGDVTSSQIFEDAYEFWDIESLKQGCQGISKELQCILYLFCSVYAHLLLVLDDIEFYEKQVPFTLSRQQRISSVLNTFVYGSFTHNCSQNNQLLIDAADSRHKFCPPSLWVAPASRSRLPIPAAARSHEALSSNPHCRDASGCHRMSSVISTIPHVFPFEERVQMFREFIKLDKDARRAAGELTGPGPGSIEIVVRRDHIVEDGFKQLNFLGSRLKSCFNISFVSESGLPEAGLDYGGLSKEFLTDIAKAAFEPKYGFFCQTSTSEGFLVPNTSARFLENGIEMIEFLGRMVGKALYEGILLEYCFSLPFVQKLVGRYSFLDELSTLDPELYKNLIYIKNYDGDVKELALDFTIAEDLCGKRIVTELRPGGKCIPVTNENKLQYVYAVADYKLNRQVSTSICKCIFRGLIDLISPSWLNIFTAKEFNQLLSGGKHDFDVEDLKSNTKYTGGYSEGSRTVKFFWEVAIKLHTPEQILIMKKLRREISSFQESVKTNFWQKLGGSSSVLMPVQDYRFLYRLFLSAKVPAREYHGKKMKESRQIGNSTSSTAEFQT</sequence>
<evidence type="ECO:0000256" key="8">
    <source>
        <dbReference type="SAM" id="MobiDB-lite"/>
    </source>
</evidence>
<reference evidence="10 11" key="1">
    <citation type="submission" date="2019-12" db="EMBL/GenBank/DDBJ databases">
        <authorList>
            <person name="Scholz U."/>
            <person name="Mascher M."/>
            <person name="Fiebig A."/>
        </authorList>
    </citation>
    <scope>NUCLEOTIDE SEQUENCE</scope>
</reference>
<dbReference type="SMART" id="SM00119">
    <property type="entry name" value="HECTc"/>
    <property type="match status" value="1"/>
</dbReference>
<evidence type="ECO:0000259" key="9">
    <source>
        <dbReference type="PROSITE" id="PS50237"/>
    </source>
</evidence>
<accession>A0A7I8IY08</accession>
<evidence type="ECO:0000256" key="5">
    <source>
        <dbReference type="ARBA" id="ARBA00057703"/>
    </source>
</evidence>
<evidence type="ECO:0000313" key="10">
    <source>
        <dbReference type="EMBL" id="CAA2623191.1"/>
    </source>
</evidence>
<dbReference type="PANTHER" id="PTHR45700">
    <property type="entry name" value="UBIQUITIN-PROTEIN LIGASE E3C"/>
    <property type="match status" value="1"/>
</dbReference>